<dbReference type="SMART" id="SM00062">
    <property type="entry name" value="PBPb"/>
    <property type="match status" value="1"/>
</dbReference>
<evidence type="ECO:0000256" key="4">
    <source>
        <dbReference type="ARBA" id="ARBA00022729"/>
    </source>
</evidence>
<dbReference type="PANTHER" id="PTHR30024">
    <property type="entry name" value="ALIPHATIC SULFONATES-BINDING PROTEIN-RELATED"/>
    <property type="match status" value="1"/>
</dbReference>
<keyword evidence="4" id="KW-0732">Signal</keyword>
<accession>A0ABV8K8P8</accession>
<dbReference type="Gene3D" id="3.40.190.10">
    <property type="entry name" value="Periplasmic binding protein-like II"/>
    <property type="match status" value="2"/>
</dbReference>
<evidence type="ECO:0000256" key="2">
    <source>
        <dbReference type="ARBA" id="ARBA00010742"/>
    </source>
</evidence>
<evidence type="ECO:0000256" key="3">
    <source>
        <dbReference type="ARBA" id="ARBA00022448"/>
    </source>
</evidence>
<sequence length="361" mass="38628">MRKPKRSVLLLTAFLVLAIVLVVGCGNSGSAEKTESSAGSGSASNTAEEKTGQPSTEENTQQEANGEKAVKVRIALNGSLNPLVIAEQKGWLKEGFDQLNAEVEWSKFASGPPILEALVSGRVDLTFLGDGATITGLSNKLPIQVVGLIGEGKNLNAILVSADSPITKVQDLKGKKVGLSRGSSSHVYLIKVLEANGLTQKDLTIINLNPEDAQAAFESGQLDAWVTVDPNITLNVATKKAKALEANTEVQAPLSMIAHTEFAQKHPELVVEYLKQFKRSLEWQTANLDEAAQIYSEQTKLPAAIVKTFLERSSSLLSAYTQEALAAQETTAGILLKNGFLKKEVAFKDGVNDSFVQQALE</sequence>
<dbReference type="NCBIfam" id="TIGR01728">
    <property type="entry name" value="SsuA_fam"/>
    <property type="match status" value="1"/>
</dbReference>
<dbReference type="PANTHER" id="PTHR30024:SF42">
    <property type="entry name" value="ALIPHATIC SULFONATES-BINDING PROTEIN-RELATED"/>
    <property type="match status" value="1"/>
</dbReference>
<evidence type="ECO:0000259" key="6">
    <source>
        <dbReference type="SMART" id="SM00062"/>
    </source>
</evidence>
<comment type="similarity">
    <text evidence="2">Belongs to the bacterial solute-binding protein SsuA/TauA family.</text>
</comment>
<evidence type="ECO:0000256" key="1">
    <source>
        <dbReference type="ARBA" id="ARBA00004418"/>
    </source>
</evidence>
<evidence type="ECO:0000313" key="8">
    <source>
        <dbReference type="Proteomes" id="UP001595715"/>
    </source>
</evidence>
<evidence type="ECO:0000256" key="5">
    <source>
        <dbReference type="SAM" id="MobiDB-lite"/>
    </source>
</evidence>
<dbReference type="PROSITE" id="PS51257">
    <property type="entry name" value="PROKAR_LIPOPROTEIN"/>
    <property type="match status" value="1"/>
</dbReference>
<proteinExistence type="inferred from homology"/>
<comment type="subcellular location">
    <subcellularLocation>
        <location evidence="1">Periplasm</location>
    </subcellularLocation>
</comment>
<name>A0ABV8K8P8_9BACL</name>
<feature type="region of interest" description="Disordered" evidence="5">
    <location>
        <begin position="30"/>
        <end position="66"/>
    </location>
</feature>
<feature type="domain" description="Solute-binding protein family 3/N-terminal" evidence="6">
    <location>
        <begin position="71"/>
        <end position="291"/>
    </location>
</feature>
<dbReference type="InterPro" id="IPR001638">
    <property type="entry name" value="Solute-binding_3/MltF_N"/>
</dbReference>
<keyword evidence="8" id="KW-1185">Reference proteome</keyword>
<comment type="caution">
    <text evidence="7">The sequence shown here is derived from an EMBL/GenBank/DDBJ whole genome shotgun (WGS) entry which is preliminary data.</text>
</comment>
<feature type="compositionally biased region" description="Polar residues" evidence="5">
    <location>
        <begin position="52"/>
        <end position="64"/>
    </location>
</feature>
<gene>
    <name evidence="7" type="ORF">ACFOZ8_22495</name>
</gene>
<organism evidence="7 8">
    <name type="scientific">Paenibacillus xanthanilyticus</name>
    <dbReference type="NCBI Taxonomy" id="1783531"/>
    <lineage>
        <taxon>Bacteria</taxon>
        <taxon>Bacillati</taxon>
        <taxon>Bacillota</taxon>
        <taxon>Bacilli</taxon>
        <taxon>Bacillales</taxon>
        <taxon>Paenibacillaceae</taxon>
        <taxon>Paenibacillus</taxon>
    </lineage>
</organism>
<keyword evidence="3" id="KW-0813">Transport</keyword>
<evidence type="ECO:0000313" key="7">
    <source>
        <dbReference type="EMBL" id="MFC4102390.1"/>
    </source>
</evidence>
<dbReference type="Pfam" id="PF09084">
    <property type="entry name" value="NMT1"/>
    <property type="match status" value="1"/>
</dbReference>
<dbReference type="SUPFAM" id="SSF53850">
    <property type="entry name" value="Periplasmic binding protein-like II"/>
    <property type="match status" value="1"/>
</dbReference>
<reference evidence="8" key="1">
    <citation type="journal article" date="2019" name="Int. J. Syst. Evol. Microbiol.">
        <title>The Global Catalogue of Microorganisms (GCM) 10K type strain sequencing project: providing services to taxonomists for standard genome sequencing and annotation.</title>
        <authorList>
            <consortium name="The Broad Institute Genomics Platform"/>
            <consortium name="The Broad Institute Genome Sequencing Center for Infectious Disease"/>
            <person name="Wu L."/>
            <person name="Ma J."/>
        </authorList>
    </citation>
    <scope>NUCLEOTIDE SEQUENCE [LARGE SCALE GENOMIC DNA]</scope>
    <source>
        <strain evidence="8">IBRC-M 10987</strain>
    </source>
</reference>
<dbReference type="InterPro" id="IPR010067">
    <property type="entry name" value="ABC_SsuA_sub-bd"/>
</dbReference>
<dbReference type="Proteomes" id="UP001595715">
    <property type="component" value="Unassembled WGS sequence"/>
</dbReference>
<dbReference type="EMBL" id="JBHSAM010000033">
    <property type="protein sequence ID" value="MFC4102390.1"/>
    <property type="molecule type" value="Genomic_DNA"/>
</dbReference>
<dbReference type="InterPro" id="IPR015168">
    <property type="entry name" value="SsuA/THI5"/>
</dbReference>
<protein>
    <submittedName>
        <fullName evidence="7">ABC transporter substrate-binding protein</fullName>
    </submittedName>
</protein>
<feature type="compositionally biased region" description="Low complexity" evidence="5">
    <location>
        <begin position="30"/>
        <end position="46"/>
    </location>
</feature>
<dbReference type="RefSeq" id="WP_377721009.1">
    <property type="nucleotide sequence ID" value="NZ_JBHSAM010000033.1"/>
</dbReference>